<evidence type="ECO:0000313" key="6">
    <source>
        <dbReference type="EMBL" id="CAK9045656.1"/>
    </source>
</evidence>
<evidence type="ECO:0000313" key="7">
    <source>
        <dbReference type="Proteomes" id="UP001642464"/>
    </source>
</evidence>
<proteinExistence type="predicted"/>
<feature type="transmembrane region" description="Helical" evidence="5">
    <location>
        <begin position="6"/>
        <end position="28"/>
    </location>
</feature>
<accession>A0ABP0M2E6</accession>
<feature type="transmembrane region" description="Helical" evidence="5">
    <location>
        <begin position="40"/>
        <end position="59"/>
    </location>
</feature>
<keyword evidence="4 5" id="KW-0472">Membrane</keyword>
<evidence type="ECO:0000256" key="4">
    <source>
        <dbReference type="ARBA" id="ARBA00023136"/>
    </source>
</evidence>
<gene>
    <name evidence="6" type="ORF">SCF082_LOCUS25791</name>
</gene>
<feature type="transmembrane region" description="Helical" evidence="5">
    <location>
        <begin position="197"/>
        <end position="219"/>
    </location>
</feature>
<feature type="transmembrane region" description="Helical" evidence="5">
    <location>
        <begin position="99"/>
        <end position="123"/>
    </location>
</feature>
<dbReference type="SMART" id="SM00679">
    <property type="entry name" value="CTNS"/>
    <property type="match status" value="1"/>
</dbReference>
<evidence type="ECO:0000256" key="5">
    <source>
        <dbReference type="SAM" id="Phobius"/>
    </source>
</evidence>
<reference evidence="6 7" key="1">
    <citation type="submission" date="2024-02" db="EMBL/GenBank/DDBJ databases">
        <authorList>
            <person name="Chen Y."/>
            <person name="Shah S."/>
            <person name="Dougan E. K."/>
            <person name="Thang M."/>
            <person name="Chan C."/>
        </authorList>
    </citation>
    <scope>NUCLEOTIDE SEQUENCE [LARGE SCALE GENOMIC DNA]</scope>
</reference>
<evidence type="ECO:0000256" key="1">
    <source>
        <dbReference type="ARBA" id="ARBA00004141"/>
    </source>
</evidence>
<protein>
    <submittedName>
        <fullName evidence="6">Uncharacterized protein</fullName>
    </submittedName>
</protein>
<evidence type="ECO:0000256" key="3">
    <source>
        <dbReference type="ARBA" id="ARBA00022989"/>
    </source>
</evidence>
<dbReference type="Pfam" id="PF04193">
    <property type="entry name" value="PQ-loop"/>
    <property type="match status" value="1"/>
</dbReference>
<dbReference type="Gene3D" id="1.20.1280.290">
    <property type="match status" value="1"/>
</dbReference>
<comment type="caution">
    <text evidence="6">The sequence shown here is derived from an EMBL/GenBank/DDBJ whole genome shotgun (WGS) entry which is preliminary data.</text>
</comment>
<feature type="transmembrane region" description="Helical" evidence="5">
    <location>
        <begin position="160"/>
        <end position="185"/>
    </location>
</feature>
<dbReference type="EMBL" id="CAXAMM010019413">
    <property type="protein sequence ID" value="CAK9045656.1"/>
    <property type="molecule type" value="Genomic_DNA"/>
</dbReference>
<keyword evidence="2 5" id="KW-0812">Transmembrane</keyword>
<dbReference type="Proteomes" id="UP001642464">
    <property type="component" value="Unassembled WGS sequence"/>
</dbReference>
<feature type="transmembrane region" description="Helical" evidence="5">
    <location>
        <begin position="129"/>
        <end position="148"/>
    </location>
</feature>
<organism evidence="6 7">
    <name type="scientific">Durusdinium trenchii</name>
    <dbReference type="NCBI Taxonomy" id="1381693"/>
    <lineage>
        <taxon>Eukaryota</taxon>
        <taxon>Sar</taxon>
        <taxon>Alveolata</taxon>
        <taxon>Dinophyceae</taxon>
        <taxon>Suessiales</taxon>
        <taxon>Symbiodiniaceae</taxon>
        <taxon>Durusdinium</taxon>
    </lineage>
</organism>
<evidence type="ECO:0000256" key="2">
    <source>
        <dbReference type="ARBA" id="ARBA00022692"/>
    </source>
</evidence>
<sequence length="247" mass="26975">MAPTWIAAVCGGIGTICFALMLVPQVLLNTRRRSTEGLSWGLVLPWHVAGILFVGVTLAHPQPSWFSALSMFSQVFCCGVCEVQMFCFKRIEKGCYRRLVMTVAYTVSTALSCLACAGCYAYFTTASDNVDFILGELVPSILIGLGFFPEFYEFISSMSIEGYSFGVTAFDVIGSAGNTVVYFMREDESWGERISEASPFLTIIVMHVILVILAVWVVWHAPSVKKEISDSDASTDASGATETSQEV</sequence>
<feature type="transmembrane region" description="Helical" evidence="5">
    <location>
        <begin position="65"/>
        <end position="87"/>
    </location>
</feature>
<name>A0ABP0M2E6_9DINO</name>
<keyword evidence="3 5" id="KW-1133">Transmembrane helix</keyword>
<keyword evidence="7" id="KW-1185">Reference proteome</keyword>
<dbReference type="InterPro" id="IPR006603">
    <property type="entry name" value="PQ-loop_rpt"/>
</dbReference>
<comment type="subcellular location">
    <subcellularLocation>
        <location evidence="1">Membrane</location>
        <topology evidence="1">Multi-pass membrane protein</topology>
    </subcellularLocation>
</comment>